<keyword evidence="7" id="KW-0325">Glycoprotein</keyword>
<dbReference type="PRINTS" id="PR00462">
    <property type="entry name" value="LIGNINASE"/>
</dbReference>
<dbReference type="InterPro" id="IPR010255">
    <property type="entry name" value="Haem_peroxidase_sf"/>
</dbReference>
<reference evidence="14" key="1">
    <citation type="submission" date="2022-10" db="EMBL/GenBank/DDBJ databases">
        <title>Determination and structural analysis of whole genome sequence of Sarocladium strictum F4-1.</title>
        <authorList>
            <person name="Hu L."/>
            <person name="Jiang Y."/>
        </authorList>
    </citation>
    <scope>NUCLEOTIDE SEQUENCE</scope>
    <source>
        <strain evidence="14">F4-1</strain>
    </source>
</reference>
<comment type="caution">
    <text evidence="14">The sequence shown here is derived from an EMBL/GenBank/DDBJ whole genome shotgun (WGS) entry which is preliminary data.</text>
</comment>
<keyword evidence="5 12" id="KW-0560">Oxidoreductase</keyword>
<feature type="binding site" evidence="9">
    <location>
        <position position="255"/>
    </location>
    <ligand>
        <name>Ca(2+)</name>
        <dbReference type="ChEBI" id="CHEBI:29108"/>
        <label>2</label>
    </ligand>
</feature>
<evidence type="ECO:0000256" key="5">
    <source>
        <dbReference type="ARBA" id="ARBA00023002"/>
    </source>
</evidence>
<protein>
    <recommendedName>
        <fullName evidence="12">Peroxidase</fullName>
        <ecNumber evidence="12">1.11.1.-</ecNumber>
    </recommendedName>
</protein>
<dbReference type="GO" id="GO:0034599">
    <property type="term" value="P:cellular response to oxidative stress"/>
    <property type="evidence" value="ECO:0007669"/>
    <property type="project" value="InterPro"/>
</dbReference>
<feature type="binding site" evidence="9">
    <location>
        <position position="274"/>
    </location>
    <ligand>
        <name>Ca(2+)</name>
        <dbReference type="ChEBI" id="CHEBI:29108"/>
        <label>2</label>
    </ligand>
</feature>
<dbReference type="Proteomes" id="UP001175261">
    <property type="component" value="Unassembled WGS sequence"/>
</dbReference>
<feature type="binding site" evidence="9">
    <location>
        <position position="279"/>
    </location>
    <ligand>
        <name>Ca(2+)</name>
        <dbReference type="ChEBI" id="CHEBI:29108"/>
        <label>2</label>
    </ligand>
</feature>
<name>A0AA39GKH7_SARSR</name>
<feature type="binding site" evidence="9">
    <location>
        <position position="130"/>
    </location>
    <ligand>
        <name>Ca(2+)</name>
        <dbReference type="ChEBI" id="CHEBI:29108"/>
        <label>1</label>
    </ligand>
</feature>
<dbReference type="PRINTS" id="PR00458">
    <property type="entry name" value="PEROXIDASE"/>
</dbReference>
<keyword evidence="2 12" id="KW-0575">Peroxidase</keyword>
<comment type="cofactor">
    <cofactor evidence="9 12">
        <name>Ca(2+)</name>
        <dbReference type="ChEBI" id="CHEBI:29108"/>
    </cofactor>
    <text evidence="9 12">Binds 2 calcium ions per subunit.</text>
</comment>
<feature type="signal peptide" evidence="12">
    <location>
        <begin position="1"/>
        <end position="20"/>
    </location>
</feature>
<feature type="active site" description="Proton acceptor" evidence="8">
    <location>
        <position position="129"/>
    </location>
</feature>
<dbReference type="PROSITE" id="PS00436">
    <property type="entry name" value="PEROXIDASE_2"/>
    <property type="match status" value="1"/>
</dbReference>
<feature type="disulfide bond" evidence="11">
    <location>
        <begin position="95"/>
        <end position="351"/>
    </location>
</feature>
<evidence type="ECO:0000313" key="14">
    <source>
        <dbReference type="EMBL" id="KAK0388866.1"/>
    </source>
</evidence>
<evidence type="ECO:0000256" key="10">
    <source>
        <dbReference type="PIRSR" id="PIRSR601621-3"/>
    </source>
</evidence>
<keyword evidence="6 9" id="KW-0408">Iron</keyword>
<evidence type="ECO:0000256" key="6">
    <source>
        <dbReference type="ARBA" id="ARBA00023004"/>
    </source>
</evidence>
<feature type="binding site" description="axial binding residue" evidence="9">
    <location>
        <position position="254"/>
    </location>
    <ligand>
        <name>heme b</name>
        <dbReference type="ChEBI" id="CHEBI:60344"/>
    </ligand>
    <ligandPart>
        <name>Fe</name>
        <dbReference type="ChEBI" id="CHEBI:18248"/>
    </ligandPart>
</feature>
<comment type="similarity">
    <text evidence="1 12">Belongs to the peroxidase family. Ligninase subfamily.</text>
</comment>
<dbReference type="Gene3D" id="1.10.520.10">
    <property type="match status" value="1"/>
</dbReference>
<sequence length="394" mass="42193">MRPLLLLTGAILVCMSPALCYPGMAGQFEPLEKLDARQASTELIGDLKTLSDNQLTTTGKAIKSILLGDGDPEDLTTTYNLIPSLGTSACTEDKCCVWKHISNEMRLSMVGSAGRCTNTARAAVRLGFHDAGTWSKSANRGGADGSIILANECENRTGDNAGLEEICAQTRIWYNKYKQYGISMADLIQWGANVATVLCPLGPRVRSFVGRKDSTTAAPTGLLPSVNDSVDKLISLFADKTLSTGQLVALVGAHSTSQQRFVDPSRAGDPQDSTPGVWDVLFYGETTNPNSPARVFKFKSDIALSKDSRTSGAWQAFSGATGQAPWNGAYSRAYVRLSLLGVNNINQLTECTKALPPFLVGFLNPDDAILDSFLNGPYDPQNAQKLLDGDILLG</sequence>
<gene>
    <name evidence="14" type="ORF">NLU13_5109</name>
</gene>
<evidence type="ECO:0000256" key="2">
    <source>
        <dbReference type="ARBA" id="ARBA00022559"/>
    </source>
</evidence>
<evidence type="ECO:0000256" key="1">
    <source>
        <dbReference type="ARBA" id="ARBA00006089"/>
    </source>
</evidence>
<dbReference type="PROSITE" id="PS50873">
    <property type="entry name" value="PEROXIDASE_4"/>
    <property type="match status" value="1"/>
</dbReference>
<feature type="site" description="Transition state stabilizer" evidence="10">
    <location>
        <position position="125"/>
    </location>
</feature>
<keyword evidence="4 9" id="KW-0479">Metal-binding</keyword>
<evidence type="ECO:0000256" key="3">
    <source>
        <dbReference type="ARBA" id="ARBA00022617"/>
    </source>
</evidence>
<feature type="disulfide bond" evidence="11">
    <location>
        <begin position="116"/>
        <end position="199"/>
    </location>
</feature>
<feature type="binding site" evidence="9">
    <location>
        <position position="272"/>
    </location>
    <ligand>
        <name>Ca(2+)</name>
        <dbReference type="ChEBI" id="CHEBI:29108"/>
        <label>2</label>
    </ligand>
</feature>
<comment type="cofactor">
    <cofactor evidence="9">
        <name>heme b</name>
        <dbReference type="ChEBI" id="CHEBI:60344"/>
    </cofactor>
    <text evidence="9">Binds 1 heme b (iron(II)-protoporphyrin IX) group per subunit.</text>
</comment>
<feature type="binding site" evidence="9">
    <location>
        <position position="142"/>
    </location>
    <ligand>
        <name>Ca(2+)</name>
        <dbReference type="ChEBI" id="CHEBI:29108"/>
        <label>1</label>
    </ligand>
</feature>
<keyword evidence="9 12" id="KW-0106">Calcium</keyword>
<dbReference type="EMBL" id="JAPDFR010000003">
    <property type="protein sequence ID" value="KAK0388866.1"/>
    <property type="molecule type" value="Genomic_DNA"/>
</dbReference>
<dbReference type="AlphaFoldDB" id="A0AA39GKH7"/>
<dbReference type="PANTHER" id="PTHR31356:SF66">
    <property type="entry name" value="CATALASE-PEROXIDASE"/>
    <property type="match status" value="1"/>
</dbReference>
<feature type="binding site" evidence="9">
    <location>
        <position position="144"/>
    </location>
    <ligand>
        <name>Ca(2+)</name>
        <dbReference type="ChEBI" id="CHEBI:29108"/>
        <label>1</label>
    </ligand>
</feature>
<dbReference type="InterPro" id="IPR044831">
    <property type="entry name" value="Ccp1-like"/>
</dbReference>
<dbReference type="PANTHER" id="PTHR31356">
    <property type="entry name" value="THYLAKOID LUMENAL 29 KDA PROTEIN, CHLOROPLASTIC-RELATED"/>
    <property type="match status" value="1"/>
</dbReference>
<dbReference type="GO" id="GO:0042744">
    <property type="term" value="P:hydrogen peroxide catabolic process"/>
    <property type="evidence" value="ECO:0007669"/>
    <property type="project" value="TreeGrafter"/>
</dbReference>
<organism evidence="14 15">
    <name type="scientific">Sarocladium strictum</name>
    <name type="common">Black bundle disease fungus</name>
    <name type="synonym">Acremonium strictum</name>
    <dbReference type="NCBI Taxonomy" id="5046"/>
    <lineage>
        <taxon>Eukaryota</taxon>
        <taxon>Fungi</taxon>
        <taxon>Dikarya</taxon>
        <taxon>Ascomycota</taxon>
        <taxon>Pezizomycotina</taxon>
        <taxon>Sordariomycetes</taxon>
        <taxon>Hypocreomycetidae</taxon>
        <taxon>Hypocreales</taxon>
        <taxon>Sarocladiaceae</taxon>
        <taxon>Sarocladium</taxon>
    </lineage>
</organism>
<dbReference type="FunFam" id="1.10.520.10:FF:000021">
    <property type="entry name" value="Peroxidase"/>
    <property type="match status" value="1"/>
</dbReference>
<keyword evidence="3 9" id="KW-0349">Heme</keyword>
<evidence type="ECO:0000256" key="9">
    <source>
        <dbReference type="PIRSR" id="PIRSR601621-2"/>
    </source>
</evidence>
<dbReference type="GO" id="GO:0000302">
    <property type="term" value="P:response to reactive oxygen species"/>
    <property type="evidence" value="ECO:0007669"/>
    <property type="project" value="TreeGrafter"/>
</dbReference>
<keyword evidence="12" id="KW-0732">Signal</keyword>
<evidence type="ECO:0000256" key="4">
    <source>
        <dbReference type="ARBA" id="ARBA00022723"/>
    </source>
</evidence>
<evidence type="ECO:0000259" key="13">
    <source>
        <dbReference type="PROSITE" id="PS50873"/>
    </source>
</evidence>
<dbReference type="GO" id="GO:0004601">
    <property type="term" value="F:peroxidase activity"/>
    <property type="evidence" value="ECO:0007669"/>
    <property type="project" value="UniProtKB-KW"/>
</dbReference>
<dbReference type="InterPro" id="IPR002016">
    <property type="entry name" value="Haem_peroxidase"/>
</dbReference>
<dbReference type="EC" id="1.11.1.-" evidence="12"/>
<dbReference type="InterPro" id="IPR019794">
    <property type="entry name" value="Peroxidases_AS"/>
</dbReference>
<proteinExistence type="inferred from homology"/>
<evidence type="ECO:0000256" key="11">
    <source>
        <dbReference type="PIRSR" id="PIRSR601621-4"/>
    </source>
</evidence>
<accession>A0AA39GKH7</accession>
<feature type="binding site" evidence="9">
    <location>
        <position position="146"/>
    </location>
    <ligand>
        <name>Ca(2+)</name>
        <dbReference type="ChEBI" id="CHEBI:29108"/>
        <label>1</label>
    </ligand>
</feature>
<dbReference type="GO" id="GO:0020037">
    <property type="term" value="F:heme binding"/>
    <property type="evidence" value="ECO:0007669"/>
    <property type="project" value="UniProtKB-UniRule"/>
</dbReference>
<dbReference type="Pfam" id="PF00141">
    <property type="entry name" value="peroxidase"/>
    <property type="match status" value="1"/>
</dbReference>
<dbReference type="InterPro" id="IPR001621">
    <property type="entry name" value="Ligninase"/>
</dbReference>
<keyword evidence="11" id="KW-1015">Disulfide bond</keyword>
<feature type="domain" description="Plant heme peroxidase family profile" evidence="13">
    <location>
        <begin position="118"/>
        <end position="255"/>
    </location>
</feature>
<keyword evidence="15" id="KW-1185">Reference proteome</keyword>
<evidence type="ECO:0000313" key="15">
    <source>
        <dbReference type="Proteomes" id="UP001175261"/>
    </source>
</evidence>
<evidence type="ECO:0000256" key="7">
    <source>
        <dbReference type="ARBA" id="ARBA00023180"/>
    </source>
</evidence>
<evidence type="ECO:0000256" key="12">
    <source>
        <dbReference type="RuleBase" id="RU363051"/>
    </source>
</evidence>
<feature type="chain" id="PRO_5041489798" description="Peroxidase" evidence="12">
    <location>
        <begin position="21"/>
        <end position="394"/>
    </location>
</feature>
<dbReference type="Gene3D" id="1.10.420.10">
    <property type="entry name" value="Peroxidase, domain 2"/>
    <property type="match status" value="1"/>
</dbReference>
<dbReference type="GO" id="GO:0046872">
    <property type="term" value="F:metal ion binding"/>
    <property type="evidence" value="ECO:0007669"/>
    <property type="project" value="UniProtKB-UniRule"/>
</dbReference>
<evidence type="ECO:0000256" key="8">
    <source>
        <dbReference type="PIRSR" id="PIRSR601621-1"/>
    </source>
</evidence>
<dbReference type="SUPFAM" id="SSF48113">
    <property type="entry name" value="Heme-dependent peroxidases"/>
    <property type="match status" value="1"/>
</dbReference>